<feature type="transmembrane region" description="Helical" evidence="5">
    <location>
        <begin position="188"/>
        <end position="207"/>
    </location>
</feature>
<evidence type="ECO:0000313" key="8">
    <source>
        <dbReference type="EMBL" id="MBZ0156776.1"/>
    </source>
</evidence>
<evidence type="ECO:0000313" key="9">
    <source>
        <dbReference type="Proteomes" id="UP000705867"/>
    </source>
</evidence>
<reference evidence="8" key="2">
    <citation type="submission" date="2021-08" db="EMBL/GenBank/DDBJ databases">
        <authorList>
            <person name="Dalcin Martins P."/>
        </authorList>
    </citation>
    <scope>NUCLEOTIDE SEQUENCE</scope>
    <source>
        <strain evidence="8">MAG_39</strain>
    </source>
</reference>
<dbReference type="Gene3D" id="3.30.450.290">
    <property type="match status" value="1"/>
</dbReference>
<dbReference type="SUPFAM" id="SSF58104">
    <property type="entry name" value="Methyl-accepting chemotaxis protein (MCP) signaling domain"/>
    <property type="match status" value="1"/>
</dbReference>
<evidence type="ECO:0000259" key="7">
    <source>
        <dbReference type="PROSITE" id="PS50885"/>
    </source>
</evidence>
<comment type="caution">
    <text evidence="8">The sequence shown here is derived from an EMBL/GenBank/DDBJ whole genome shotgun (WGS) entry which is preliminary data.</text>
</comment>
<dbReference type="PROSITE" id="PS50885">
    <property type="entry name" value="HAMP"/>
    <property type="match status" value="1"/>
</dbReference>
<dbReference type="Proteomes" id="UP000705867">
    <property type="component" value="Unassembled WGS sequence"/>
</dbReference>
<dbReference type="CDD" id="cd06225">
    <property type="entry name" value="HAMP"/>
    <property type="match status" value="1"/>
</dbReference>
<dbReference type="FunFam" id="1.10.287.950:FF:000001">
    <property type="entry name" value="Methyl-accepting chemotaxis sensory transducer"/>
    <property type="match status" value="1"/>
</dbReference>
<sequence>MVLSRLKNLPVKWKILLPVIAVMLLSGIVYSVVMGAKATDISMEQNKRDLAVLSETAFAIFTEYMSSGTMESGKAGFLEHMNKMLPMKLIWGEALDQQYGKRAPEVYAKDSFEREVFITKKPVFRIEKINGENYIRGVFPYINVTNYMGTNCVTCHSVGAKEGDVLGALSVARSLKDTQAAIFQTKTFIAVVTALLSLLTIAVVYYITKTFIARPLEEVSFFVDKASNKDFGQRFKIKYDDEIGILGKSVIKMTGAIATAMKEVAKASTELSRNATVLSNAIRETMEGTNKQAQQAGQIATAAEQMTQTVTEIAKNSLKASESSNEAMNVARQGKDVVNRSVDKIHSAGSATRELASMIARLNTSVTEIGEIVSVIKDIADQTNLLALNAAIEAARAGEQGRGFAVVADEVRKLAERTMKATTEISQRISAVQNDSEQTAHSMDSSLKHVTESIDFMETAKGSLDQIVGSVQRAADEVSQIATSVEEQSAASEEIARNIEDISAIAHKTQEATGNLQTIFDRLNSLSQELQGMVKDIKFLERK</sequence>
<comment type="subcellular location">
    <subcellularLocation>
        <location evidence="1">Membrane</location>
    </subcellularLocation>
</comment>
<dbReference type="InterPro" id="IPR004089">
    <property type="entry name" value="MCPsignal_dom"/>
</dbReference>
<evidence type="ECO:0000256" key="5">
    <source>
        <dbReference type="SAM" id="Phobius"/>
    </source>
</evidence>
<dbReference type="GO" id="GO:0007165">
    <property type="term" value="P:signal transduction"/>
    <property type="evidence" value="ECO:0007669"/>
    <property type="project" value="UniProtKB-KW"/>
</dbReference>
<keyword evidence="5" id="KW-0472">Membrane</keyword>
<evidence type="ECO:0000256" key="2">
    <source>
        <dbReference type="ARBA" id="ARBA00023224"/>
    </source>
</evidence>
<dbReference type="AlphaFoldDB" id="A0A953J5T5"/>
<comment type="similarity">
    <text evidence="3">Belongs to the methyl-accepting chemotaxis (MCP) protein family.</text>
</comment>
<dbReference type="SMART" id="SM00283">
    <property type="entry name" value="MA"/>
    <property type="match status" value="1"/>
</dbReference>
<reference evidence="8" key="1">
    <citation type="journal article" date="2021" name="bioRxiv">
        <title>Unraveling nitrogen, sulfur and carbon metabolic pathways and microbial community transcriptional responses to substrate deprivation and toxicity stresses in a bioreactor mimicking anoxic brackish coastal sediment conditions.</title>
        <authorList>
            <person name="Martins P.D."/>
            <person name="Echeveste M.J."/>
            <person name="Arshad A."/>
            <person name="Kurth J."/>
            <person name="Ouboter H."/>
            <person name="Jetten M.S.M."/>
            <person name="Welte C.U."/>
        </authorList>
    </citation>
    <scope>NUCLEOTIDE SEQUENCE</scope>
    <source>
        <strain evidence="8">MAG_39</strain>
    </source>
</reference>
<feature type="transmembrane region" description="Helical" evidence="5">
    <location>
        <begin position="15"/>
        <end position="33"/>
    </location>
</feature>
<accession>A0A953J5T5</accession>
<gene>
    <name evidence="8" type="ORF">K8I29_11290</name>
</gene>
<dbReference type="InterPro" id="IPR003660">
    <property type="entry name" value="HAMP_dom"/>
</dbReference>
<keyword evidence="5" id="KW-1133">Transmembrane helix</keyword>
<feature type="domain" description="Methyl-accepting transducer" evidence="6">
    <location>
        <begin position="267"/>
        <end position="503"/>
    </location>
</feature>
<evidence type="ECO:0000259" key="6">
    <source>
        <dbReference type="PROSITE" id="PS50111"/>
    </source>
</evidence>
<dbReference type="GO" id="GO:0016020">
    <property type="term" value="C:membrane"/>
    <property type="evidence" value="ECO:0007669"/>
    <property type="project" value="UniProtKB-SubCell"/>
</dbReference>
<dbReference type="EMBL" id="JAIOIV010000090">
    <property type="protein sequence ID" value="MBZ0156776.1"/>
    <property type="molecule type" value="Genomic_DNA"/>
</dbReference>
<dbReference type="Gene3D" id="1.10.287.950">
    <property type="entry name" value="Methyl-accepting chemotaxis protein"/>
    <property type="match status" value="1"/>
</dbReference>
<feature type="domain" description="HAMP" evidence="7">
    <location>
        <begin position="210"/>
        <end position="262"/>
    </location>
</feature>
<name>A0A953J5T5_9BACT</name>
<organism evidence="8 9">
    <name type="scientific">Candidatus Nitrobium versatile</name>
    <dbReference type="NCBI Taxonomy" id="2884831"/>
    <lineage>
        <taxon>Bacteria</taxon>
        <taxon>Pseudomonadati</taxon>
        <taxon>Nitrospirota</taxon>
        <taxon>Nitrospiria</taxon>
        <taxon>Nitrospirales</taxon>
        <taxon>Nitrospiraceae</taxon>
        <taxon>Candidatus Nitrobium</taxon>
    </lineage>
</organism>
<dbReference type="PANTHER" id="PTHR32089:SF112">
    <property type="entry name" value="LYSOZYME-LIKE PROTEIN-RELATED"/>
    <property type="match status" value="1"/>
</dbReference>
<dbReference type="PANTHER" id="PTHR32089">
    <property type="entry name" value="METHYL-ACCEPTING CHEMOTAXIS PROTEIN MCPB"/>
    <property type="match status" value="1"/>
</dbReference>
<keyword evidence="2 4" id="KW-0807">Transducer</keyword>
<dbReference type="CDD" id="cd11386">
    <property type="entry name" value="MCP_signal"/>
    <property type="match status" value="1"/>
</dbReference>
<dbReference type="Pfam" id="PF00015">
    <property type="entry name" value="MCPsignal"/>
    <property type="match status" value="1"/>
</dbReference>
<evidence type="ECO:0000256" key="4">
    <source>
        <dbReference type="PROSITE-ProRule" id="PRU00284"/>
    </source>
</evidence>
<dbReference type="GO" id="GO:0006935">
    <property type="term" value="P:chemotaxis"/>
    <property type="evidence" value="ECO:0007669"/>
    <property type="project" value="UniProtKB-ARBA"/>
</dbReference>
<protein>
    <submittedName>
        <fullName evidence="8">Methyl-accepting chemotaxis protein</fullName>
    </submittedName>
</protein>
<dbReference type="PROSITE" id="PS50111">
    <property type="entry name" value="CHEMOTAXIS_TRANSDUC_2"/>
    <property type="match status" value="1"/>
</dbReference>
<proteinExistence type="inferred from homology"/>
<keyword evidence="5" id="KW-0812">Transmembrane</keyword>
<evidence type="ECO:0000256" key="3">
    <source>
        <dbReference type="ARBA" id="ARBA00029447"/>
    </source>
</evidence>
<evidence type="ECO:0000256" key="1">
    <source>
        <dbReference type="ARBA" id="ARBA00004370"/>
    </source>
</evidence>